<comment type="caution">
    <text evidence="2">The sequence shown here is derived from an EMBL/GenBank/DDBJ whole genome shotgun (WGS) entry which is preliminary data.</text>
</comment>
<sequence length="189" mass="20113">MKRRLCILTLLSLGLAGQAGALSLSGTVQGEVTPDTRLGGWAVTPFGQPVQELVSAPVSGGRFSLALPDAAPPARAQVPVDDRLSWPGLIDLTRVSAPAQAAELKFYLYRDSNASGSRDDGEPMREVRLNVGRGGVFVVWASAATTVTGSRDYQAALERGWNALVVDVRNTVRVQPYAPQTTVQIDLGR</sequence>
<name>A0ABW1DGN4_9DEIO</name>
<accession>A0ABW1DGN4</accession>
<dbReference type="EMBL" id="JBHSOH010000006">
    <property type="protein sequence ID" value="MFC5847913.1"/>
    <property type="molecule type" value="Genomic_DNA"/>
</dbReference>
<evidence type="ECO:0000256" key="1">
    <source>
        <dbReference type="SAM" id="SignalP"/>
    </source>
</evidence>
<feature type="signal peptide" evidence="1">
    <location>
        <begin position="1"/>
        <end position="21"/>
    </location>
</feature>
<evidence type="ECO:0000313" key="2">
    <source>
        <dbReference type="EMBL" id="MFC5847913.1"/>
    </source>
</evidence>
<evidence type="ECO:0000313" key="3">
    <source>
        <dbReference type="Proteomes" id="UP001595979"/>
    </source>
</evidence>
<proteinExistence type="predicted"/>
<dbReference type="RefSeq" id="WP_380047489.1">
    <property type="nucleotide sequence ID" value="NZ_JBHSOH010000006.1"/>
</dbReference>
<gene>
    <name evidence="2" type="ORF">ACFPQ6_06275</name>
</gene>
<reference evidence="3" key="1">
    <citation type="journal article" date="2019" name="Int. J. Syst. Evol. Microbiol.">
        <title>The Global Catalogue of Microorganisms (GCM) 10K type strain sequencing project: providing services to taxonomists for standard genome sequencing and annotation.</title>
        <authorList>
            <consortium name="The Broad Institute Genomics Platform"/>
            <consortium name="The Broad Institute Genome Sequencing Center for Infectious Disease"/>
            <person name="Wu L."/>
            <person name="Ma J."/>
        </authorList>
    </citation>
    <scope>NUCLEOTIDE SEQUENCE [LARGE SCALE GENOMIC DNA]</scope>
    <source>
        <strain evidence="3">CGMCC 1.15053</strain>
    </source>
</reference>
<organism evidence="2 3">
    <name type="scientific">Deinococcus petrolearius</name>
    <dbReference type="NCBI Taxonomy" id="1751295"/>
    <lineage>
        <taxon>Bacteria</taxon>
        <taxon>Thermotogati</taxon>
        <taxon>Deinococcota</taxon>
        <taxon>Deinococci</taxon>
        <taxon>Deinococcales</taxon>
        <taxon>Deinococcaceae</taxon>
        <taxon>Deinococcus</taxon>
    </lineage>
</organism>
<dbReference type="Proteomes" id="UP001595979">
    <property type="component" value="Unassembled WGS sequence"/>
</dbReference>
<feature type="chain" id="PRO_5046242643" evidence="1">
    <location>
        <begin position="22"/>
        <end position="189"/>
    </location>
</feature>
<keyword evidence="1" id="KW-0732">Signal</keyword>
<protein>
    <submittedName>
        <fullName evidence="2">Uncharacterized protein</fullName>
    </submittedName>
</protein>
<keyword evidence="3" id="KW-1185">Reference proteome</keyword>